<evidence type="ECO:0000313" key="3">
    <source>
        <dbReference type="EMBL" id="PON28482.1"/>
    </source>
</evidence>
<protein>
    <recommendedName>
        <fullName evidence="5">Prion-inhibition and propagation HeLo domain-containing protein</fullName>
    </recommendedName>
</protein>
<dbReference type="PANTHER" id="PTHR37542">
    <property type="entry name" value="HELO DOMAIN-CONTAINING PROTEIN-RELATED"/>
    <property type="match status" value="1"/>
</dbReference>
<dbReference type="AlphaFoldDB" id="A0A2P4ZW19"/>
<comment type="caution">
    <text evidence="3">The sequence shown here is derived from an EMBL/GenBank/DDBJ whole genome shotgun (WGS) entry which is preliminary data.</text>
</comment>
<dbReference type="EMBL" id="JPDN02000007">
    <property type="protein sequence ID" value="PON28482.1"/>
    <property type="molecule type" value="Genomic_DNA"/>
</dbReference>
<gene>
    <name evidence="3" type="ORF">TGAM01_v202976</name>
</gene>
<dbReference type="Pfam" id="PF17109">
    <property type="entry name" value="Goodbye"/>
    <property type="match status" value="1"/>
</dbReference>
<evidence type="ECO:0008006" key="5">
    <source>
        <dbReference type="Google" id="ProtNLM"/>
    </source>
</evidence>
<sequence>MATITQNGTEQASDIAQLWQNAVEDYEKRTKKSLHGGQSDNIELLMDKMENRFKEFRHDKSKPDKVRNAFRNNLSLIQKMANAVQIAGGATSVRLGLDIPMLFDPVGTDDPQTFSSAIPAGMVSTAFGQVMQSFSSMSADYDKIIGFFEFTQRFLSRLSMIDDSIPQQKPLQLCVARVFSGMLTICSIAQEYAEKKRLKKWFNNLVDGSDRTLSAAVKDMEDAVNELNQTVGLTTFQAAKILGEVVHQMNENIDNRMDAIKTDTEAVIEQNVALQLKQDAMIETQQDVLSILKEQSRVFSNTVQSFGQIQMGANFHGSFKVNLLKLDVVCLRLARWGQSVGIANFDRAKSLKTTKLAPENREQVQNLLNQILELFADAKAASKRFEKRNEDVALSALDPIEELDGVSALLHEKIQDIVKKRQGQFELESDEWTLYEEKNFARLIEDIGELLDNLIELFPGIREDQRKLCEEEVSEMRNKGVRLSLIKDIAAVQDKLLSDTAAKAMKPATTYSKSVVFSGVNSGLQIGNNSGQISNIRFDTW</sequence>
<evidence type="ECO:0000259" key="2">
    <source>
        <dbReference type="Pfam" id="PF17109"/>
    </source>
</evidence>
<keyword evidence="4" id="KW-1185">Reference proteome</keyword>
<dbReference type="InterPro" id="IPR031350">
    <property type="entry name" value="Goodbye_dom"/>
</dbReference>
<dbReference type="Pfam" id="PF14479">
    <property type="entry name" value="HeLo"/>
    <property type="match status" value="1"/>
</dbReference>
<organism evidence="3 4">
    <name type="scientific">Trichoderma gamsii</name>
    <dbReference type="NCBI Taxonomy" id="398673"/>
    <lineage>
        <taxon>Eukaryota</taxon>
        <taxon>Fungi</taxon>
        <taxon>Dikarya</taxon>
        <taxon>Ascomycota</taxon>
        <taxon>Pezizomycotina</taxon>
        <taxon>Sordariomycetes</taxon>
        <taxon>Hypocreomycetidae</taxon>
        <taxon>Hypocreales</taxon>
        <taxon>Hypocreaceae</taxon>
        <taxon>Trichoderma</taxon>
    </lineage>
</organism>
<dbReference type="Gene3D" id="1.20.120.1020">
    <property type="entry name" value="Prion-inhibition and propagation, HeLo domain"/>
    <property type="match status" value="1"/>
</dbReference>
<dbReference type="PANTHER" id="PTHR37542:SF3">
    <property type="entry name" value="PRION-INHIBITION AND PROPAGATION HELO DOMAIN-CONTAINING PROTEIN"/>
    <property type="match status" value="1"/>
</dbReference>
<dbReference type="InterPro" id="IPR029498">
    <property type="entry name" value="HeLo_dom"/>
</dbReference>
<dbReference type="GeneID" id="29980529"/>
<feature type="domain" description="Prion-inhibition and propagation HeLo" evidence="1">
    <location>
        <begin position="297"/>
        <end position="484"/>
    </location>
</feature>
<feature type="domain" description="Fungal STAND N-terminal Goodbye" evidence="2">
    <location>
        <begin position="19"/>
        <end position="85"/>
    </location>
</feature>
<dbReference type="InterPro" id="IPR038305">
    <property type="entry name" value="HeLo_sf"/>
</dbReference>
<evidence type="ECO:0000313" key="4">
    <source>
        <dbReference type="Proteomes" id="UP000054821"/>
    </source>
</evidence>
<evidence type="ECO:0000259" key="1">
    <source>
        <dbReference type="Pfam" id="PF14479"/>
    </source>
</evidence>
<dbReference type="Proteomes" id="UP000054821">
    <property type="component" value="Unassembled WGS sequence"/>
</dbReference>
<accession>A0A2P4ZW19</accession>
<reference evidence="3 4" key="1">
    <citation type="journal article" date="2016" name="Genome Announc.">
        <title>Draft Whole-Genome Sequence of Trichoderma gamsii T6085, a Promising Biocontrol Agent of Fusarium Head Blight on Wheat.</title>
        <authorList>
            <person name="Baroncelli R."/>
            <person name="Zapparata A."/>
            <person name="Piaggeschi G."/>
            <person name="Sarrocco S."/>
            <person name="Vannacci G."/>
        </authorList>
    </citation>
    <scope>NUCLEOTIDE SEQUENCE [LARGE SCALE GENOMIC DNA]</scope>
    <source>
        <strain evidence="3 4">T6085</strain>
    </source>
</reference>
<name>A0A2P4ZW19_9HYPO</name>
<proteinExistence type="predicted"/>
<dbReference type="RefSeq" id="XP_018666588.1">
    <property type="nucleotide sequence ID" value="XM_018800446.1"/>
</dbReference>